<name>O03954_9CAUD</name>
<dbReference type="EMBL" id="U64984">
    <property type="protein sequence ID" value="AAC48898.1"/>
    <property type="molecule type" value="Genomic_DNA"/>
</dbReference>
<sequence length="105" mass="11377">MSKCKHKGGAHALLCASKVNKDPITKDNPALVAYITLVFAHDLEQEGMPEFSRVAAKAGTAMALEYGRLPPGLYIPPDVWDEVYESVRKTFVEEAMKAAPTKGSA</sequence>
<accession>O03954</accession>
<reference evidence="2 3" key="2">
    <citation type="submission" date="2001-06" db="EMBL/GenBank/DDBJ databases">
        <title>Genome organization of temperate Myxococcus phage Mx8.</title>
        <authorList>
            <person name="Youderian P."/>
            <person name="Walthers D."/>
            <person name="Salmi D."/>
            <person name="Magrini V."/>
            <person name="Hartzell P.L."/>
        </authorList>
    </citation>
    <scope>NUCLEOTIDE SEQUENCE [LARGE SCALE GENOMIC DNA]</scope>
</reference>
<evidence type="ECO:0000313" key="1">
    <source>
        <dbReference type="EMBL" id="AAC48898.1"/>
    </source>
</evidence>
<evidence type="ECO:0000313" key="3">
    <source>
        <dbReference type="Proteomes" id="UP000002093"/>
    </source>
</evidence>
<protein>
    <submittedName>
        <fullName evidence="2">p3</fullName>
    </submittedName>
</protein>
<dbReference type="EMBL" id="AF396866">
    <property type="protein sequence ID" value="AAK94338.1"/>
    <property type="molecule type" value="Genomic_DNA"/>
</dbReference>
<organism evidence="1">
    <name type="scientific">Myxococcus phage Mx8</name>
    <dbReference type="NCBI Taxonomy" id="49964"/>
    <lineage>
        <taxon>Viruses</taxon>
        <taxon>Duplodnaviria</taxon>
        <taxon>Heunggongvirae</taxon>
        <taxon>Uroviricota</taxon>
        <taxon>Caudoviricetes</taxon>
        <taxon>Myxoctovirus</taxon>
        <taxon>Myxoctovirus Mx8</taxon>
    </lineage>
</organism>
<evidence type="ECO:0000313" key="2">
    <source>
        <dbReference type="EMBL" id="AAK94338.1"/>
    </source>
</evidence>
<dbReference type="RefSeq" id="NP_203416.1">
    <property type="nucleotide sequence ID" value="NC_003085.1"/>
</dbReference>
<keyword evidence="3" id="KW-1185">Reference proteome</keyword>
<dbReference type="Proteomes" id="UP000002093">
    <property type="component" value="Segment"/>
</dbReference>
<reference evidence="1" key="1">
    <citation type="journal article" date="1998" name="J. Bacteriol.">
        <title>Genetic determinants of immunity and integration of temperate Myxococcus xanthus phage Mx8.</title>
        <authorList>
            <person name="Salmi D."/>
            <person name="Magrini V."/>
            <person name="Hartzell P.L."/>
            <person name="Youderian P."/>
        </authorList>
    </citation>
    <scope>NUCLEOTIDE SEQUENCE</scope>
</reference>
<dbReference type="KEGG" id="vg:921723"/>
<dbReference type="GeneID" id="921723"/>
<proteinExistence type="predicted"/>